<name>A0AA86VZK1_9FABA</name>
<dbReference type="Gramene" id="rna-AYBTSS11_LOCUS20756">
    <property type="protein sequence ID" value="CAJ1965278.1"/>
    <property type="gene ID" value="gene-AYBTSS11_LOCUS20756"/>
</dbReference>
<dbReference type="EMBL" id="OY731403">
    <property type="protein sequence ID" value="CAJ1965278.1"/>
    <property type="molecule type" value="Genomic_DNA"/>
</dbReference>
<sequence>EQEVATTKYSLVEKSFDVAKGEIVITYVVGLMDQIKVIGPRVDLSGSTQVRIE</sequence>
<evidence type="ECO:0000313" key="2">
    <source>
        <dbReference type="Proteomes" id="UP001189624"/>
    </source>
</evidence>
<dbReference type="Proteomes" id="UP001189624">
    <property type="component" value="Chromosome 6"/>
</dbReference>
<accession>A0AA86VZK1</accession>
<gene>
    <name evidence="1" type="ORF">AYBTSS11_LOCUS20756</name>
</gene>
<proteinExistence type="predicted"/>
<protein>
    <submittedName>
        <fullName evidence="1">Uncharacterized protein</fullName>
    </submittedName>
</protein>
<dbReference type="AlphaFoldDB" id="A0AA86VZK1"/>
<feature type="non-terminal residue" evidence="1">
    <location>
        <position position="1"/>
    </location>
</feature>
<organism evidence="1 2">
    <name type="scientific">Sphenostylis stenocarpa</name>
    <dbReference type="NCBI Taxonomy" id="92480"/>
    <lineage>
        <taxon>Eukaryota</taxon>
        <taxon>Viridiplantae</taxon>
        <taxon>Streptophyta</taxon>
        <taxon>Embryophyta</taxon>
        <taxon>Tracheophyta</taxon>
        <taxon>Spermatophyta</taxon>
        <taxon>Magnoliopsida</taxon>
        <taxon>eudicotyledons</taxon>
        <taxon>Gunneridae</taxon>
        <taxon>Pentapetalae</taxon>
        <taxon>rosids</taxon>
        <taxon>fabids</taxon>
        <taxon>Fabales</taxon>
        <taxon>Fabaceae</taxon>
        <taxon>Papilionoideae</taxon>
        <taxon>50 kb inversion clade</taxon>
        <taxon>NPAAA clade</taxon>
        <taxon>indigoferoid/millettioid clade</taxon>
        <taxon>Phaseoleae</taxon>
        <taxon>Sphenostylis</taxon>
    </lineage>
</organism>
<evidence type="ECO:0000313" key="1">
    <source>
        <dbReference type="EMBL" id="CAJ1965278.1"/>
    </source>
</evidence>
<reference evidence="1" key="1">
    <citation type="submission" date="2023-10" db="EMBL/GenBank/DDBJ databases">
        <authorList>
            <person name="Domelevo Entfellner J.-B."/>
        </authorList>
    </citation>
    <scope>NUCLEOTIDE SEQUENCE</scope>
</reference>
<keyword evidence="2" id="KW-1185">Reference proteome</keyword>